<evidence type="ECO:0000256" key="4">
    <source>
        <dbReference type="ARBA" id="ARBA00022989"/>
    </source>
</evidence>
<keyword evidence="3 6" id="KW-0812">Transmembrane</keyword>
<keyword evidence="2" id="KW-1003">Cell membrane</keyword>
<evidence type="ECO:0000259" key="8">
    <source>
        <dbReference type="Pfam" id="PF12704"/>
    </source>
</evidence>
<keyword evidence="4 6" id="KW-1133">Transmembrane helix</keyword>
<feature type="transmembrane region" description="Helical" evidence="6">
    <location>
        <begin position="384"/>
        <end position="409"/>
    </location>
</feature>
<dbReference type="InterPro" id="IPR025857">
    <property type="entry name" value="MacB_PCD"/>
</dbReference>
<dbReference type="GO" id="GO:0022857">
    <property type="term" value="F:transmembrane transporter activity"/>
    <property type="evidence" value="ECO:0007669"/>
    <property type="project" value="TreeGrafter"/>
</dbReference>
<feature type="transmembrane region" description="Helical" evidence="6">
    <location>
        <begin position="430"/>
        <end position="453"/>
    </location>
</feature>
<feature type="domain" description="ABC3 transporter permease C-terminal" evidence="7">
    <location>
        <begin position="297"/>
        <end position="413"/>
    </location>
</feature>
<feature type="transmembrane region" description="Helical" evidence="6">
    <location>
        <begin position="294"/>
        <end position="313"/>
    </location>
</feature>
<dbReference type="InterPro" id="IPR003838">
    <property type="entry name" value="ABC3_permease_C"/>
</dbReference>
<feature type="domain" description="MacB-like periplasmic core" evidence="8">
    <location>
        <begin position="20"/>
        <end position="254"/>
    </location>
</feature>
<protein>
    <submittedName>
        <fullName evidence="9">Putative ABC transport system permease protein</fullName>
    </submittedName>
</protein>
<sequence length="803" mass="90398">MIRNYLKIAFRNLWHNRLFSFINIAGLATGLAVTLLIVLYVAHEYSFDRFHEHADRIVKVEFKHQEGDQTYTVPWMSYRFAEAVQQASPEVENYARIKVGSYSTKQIMSDVQHKNYESGFGFADNRFFEVFSFPLLKGDRRTVLSRPNTVVLTERMAKKYFGNADPIGKTITYDKKHLFEVVGVVADPPLNSSIQFSFLANIEAQRAMDRAMYSSFMDEKQTNEQLESVGATGSFDTYFLLKNANAAANVARKIPSLLSEKAKIRSKYDKYYLYALPNYHFDTSYKSVQKTVNTFGIIAVLILSLALINYVSLTTARATIRAKEVSVRKVVGAARKSLIVQFYLESTLYVTLAFGFALVFFSLLKPFFYNTLQLKIDTSFVSTPYFWVPAIGFYFVSILFSGSYPALLLSNFTPISILKGKLGMGKGTATLRQSLTVFQFTISIALIIGSILIKEQLDLFLRQNVGLERERVIGIRLDDETGIDKHYSSLRANLGQISGVEAVTASSLPIYGGYMNGLNLKTLHSAKVVSANSFPVDKEFIKTMRVQWAIAPTQKDALSSKGSIIINETAAKELGINVKNYQQPIDIGSGTPKNLVGVVKDFPFTSLHQQIRPMAFFIGKNDLFHEYIYVKLAKNANVQEKLAVMKHVYDSYKVERPFDYYFLDEAYQKLYDYEISTGKIIFAFTGLAILIACLGLFGLTAFTAERRTKEIGIRKVLGASVASIVGLLSGEFLKLVLIGIVLAFPIAYYFLTTWLKGFAYHIEITWWYFAIAALLSLSIALLTISYQSIKAALMDPVKSLKSE</sequence>
<keyword evidence="5 6" id="KW-0472">Membrane</keyword>
<evidence type="ECO:0000256" key="5">
    <source>
        <dbReference type="ARBA" id="ARBA00023136"/>
    </source>
</evidence>
<evidence type="ECO:0000256" key="3">
    <source>
        <dbReference type="ARBA" id="ARBA00022692"/>
    </source>
</evidence>
<evidence type="ECO:0000256" key="6">
    <source>
        <dbReference type="SAM" id="Phobius"/>
    </source>
</evidence>
<reference evidence="9 10" key="1">
    <citation type="submission" date="2020-08" db="EMBL/GenBank/DDBJ databases">
        <title>Genomic Encyclopedia of Type Strains, Phase IV (KMG-IV): sequencing the most valuable type-strain genomes for metagenomic binning, comparative biology and taxonomic classification.</title>
        <authorList>
            <person name="Goeker M."/>
        </authorList>
    </citation>
    <scope>NUCLEOTIDE SEQUENCE [LARGE SCALE GENOMIC DNA]</scope>
    <source>
        <strain evidence="9 10">DSM 17976</strain>
    </source>
</reference>
<evidence type="ECO:0000256" key="2">
    <source>
        <dbReference type="ARBA" id="ARBA00022475"/>
    </source>
</evidence>
<dbReference type="RefSeq" id="WP_183977172.1">
    <property type="nucleotide sequence ID" value="NZ_JACIBY010000010.1"/>
</dbReference>
<dbReference type="GO" id="GO:0005886">
    <property type="term" value="C:plasma membrane"/>
    <property type="evidence" value="ECO:0007669"/>
    <property type="project" value="UniProtKB-SubCell"/>
</dbReference>
<name>A0A7W6ES97_9BACT</name>
<evidence type="ECO:0000259" key="7">
    <source>
        <dbReference type="Pfam" id="PF02687"/>
    </source>
</evidence>
<dbReference type="PANTHER" id="PTHR30572">
    <property type="entry name" value="MEMBRANE COMPONENT OF TRANSPORTER-RELATED"/>
    <property type="match status" value="1"/>
</dbReference>
<feature type="transmembrane region" description="Helical" evidence="6">
    <location>
        <begin position="766"/>
        <end position="784"/>
    </location>
</feature>
<evidence type="ECO:0000313" key="10">
    <source>
        <dbReference type="Proteomes" id="UP000541352"/>
    </source>
</evidence>
<evidence type="ECO:0000256" key="1">
    <source>
        <dbReference type="ARBA" id="ARBA00004651"/>
    </source>
</evidence>
<comment type="subcellular location">
    <subcellularLocation>
        <location evidence="1">Cell membrane</location>
        <topology evidence="1">Multi-pass membrane protein</topology>
    </subcellularLocation>
</comment>
<dbReference type="Proteomes" id="UP000541352">
    <property type="component" value="Unassembled WGS sequence"/>
</dbReference>
<dbReference type="Pfam" id="PF02687">
    <property type="entry name" value="FtsX"/>
    <property type="match status" value="2"/>
</dbReference>
<feature type="transmembrane region" description="Helical" evidence="6">
    <location>
        <begin position="680"/>
        <end position="704"/>
    </location>
</feature>
<feature type="transmembrane region" description="Helical" evidence="6">
    <location>
        <begin position="716"/>
        <end position="746"/>
    </location>
</feature>
<gene>
    <name evidence="9" type="ORF">FHS57_004306</name>
</gene>
<organism evidence="9 10">
    <name type="scientific">Runella defluvii</name>
    <dbReference type="NCBI Taxonomy" id="370973"/>
    <lineage>
        <taxon>Bacteria</taxon>
        <taxon>Pseudomonadati</taxon>
        <taxon>Bacteroidota</taxon>
        <taxon>Cytophagia</taxon>
        <taxon>Cytophagales</taxon>
        <taxon>Spirosomataceae</taxon>
        <taxon>Runella</taxon>
    </lineage>
</organism>
<comment type="caution">
    <text evidence="9">The sequence shown here is derived from an EMBL/GenBank/DDBJ whole genome shotgun (WGS) entry which is preliminary data.</text>
</comment>
<dbReference type="Pfam" id="PF12704">
    <property type="entry name" value="MacB_PCD"/>
    <property type="match status" value="1"/>
</dbReference>
<dbReference type="PANTHER" id="PTHR30572:SF18">
    <property type="entry name" value="ABC-TYPE MACROLIDE FAMILY EXPORT SYSTEM PERMEASE COMPONENT 2"/>
    <property type="match status" value="1"/>
</dbReference>
<accession>A0A7W6ES97</accession>
<feature type="transmembrane region" description="Helical" evidence="6">
    <location>
        <begin position="21"/>
        <end position="42"/>
    </location>
</feature>
<dbReference type="EMBL" id="JACIBY010000010">
    <property type="protein sequence ID" value="MBB3840286.1"/>
    <property type="molecule type" value="Genomic_DNA"/>
</dbReference>
<dbReference type="InterPro" id="IPR050250">
    <property type="entry name" value="Macrolide_Exporter_MacB"/>
</dbReference>
<proteinExistence type="predicted"/>
<dbReference type="AlphaFoldDB" id="A0A7W6ES97"/>
<feature type="domain" description="ABC3 transporter permease C-terminal" evidence="7">
    <location>
        <begin position="683"/>
        <end position="792"/>
    </location>
</feature>
<keyword evidence="10" id="KW-1185">Reference proteome</keyword>
<evidence type="ECO:0000313" key="9">
    <source>
        <dbReference type="EMBL" id="MBB3840286.1"/>
    </source>
</evidence>
<feature type="transmembrane region" description="Helical" evidence="6">
    <location>
        <begin position="342"/>
        <end position="364"/>
    </location>
</feature>